<dbReference type="Proteomes" id="UP001157161">
    <property type="component" value="Unassembled WGS sequence"/>
</dbReference>
<dbReference type="AlphaFoldDB" id="A0AA37XG91"/>
<organism evidence="2 3">
    <name type="scientific">Litorihabitans aurantiacus</name>
    <dbReference type="NCBI Taxonomy" id="1930061"/>
    <lineage>
        <taxon>Bacteria</taxon>
        <taxon>Bacillati</taxon>
        <taxon>Actinomycetota</taxon>
        <taxon>Actinomycetes</taxon>
        <taxon>Micrococcales</taxon>
        <taxon>Beutenbergiaceae</taxon>
        <taxon>Litorihabitans</taxon>
    </lineage>
</organism>
<feature type="region of interest" description="Disordered" evidence="1">
    <location>
        <begin position="1"/>
        <end position="23"/>
    </location>
</feature>
<dbReference type="EMBL" id="BSUM01000001">
    <property type="protein sequence ID" value="GMA33013.1"/>
    <property type="molecule type" value="Genomic_DNA"/>
</dbReference>
<dbReference type="Gene3D" id="3.40.50.720">
    <property type="entry name" value="NAD(P)-binding Rossmann-like Domain"/>
    <property type="match status" value="1"/>
</dbReference>
<dbReference type="RefSeq" id="WP_348525603.1">
    <property type="nucleotide sequence ID" value="NZ_BSUM01000001.1"/>
</dbReference>
<reference evidence="2" key="2">
    <citation type="submission" date="2023-02" db="EMBL/GenBank/DDBJ databases">
        <authorList>
            <person name="Sun Q."/>
            <person name="Mori K."/>
        </authorList>
    </citation>
    <scope>NUCLEOTIDE SEQUENCE</scope>
    <source>
        <strain evidence="2">NBRC 112290</strain>
    </source>
</reference>
<keyword evidence="3" id="KW-1185">Reference proteome</keyword>
<evidence type="ECO:0000256" key="1">
    <source>
        <dbReference type="SAM" id="MobiDB-lite"/>
    </source>
</evidence>
<reference evidence="2" key="1">
    <citation type="journal article" date="2014" name="Int. J. Syst. Evol. Microbiol.">
        <title>Complete genome sequence of Corynebacterium casei LMG S-19264T (=DSM 44701T), isolated from a smear-ripened cheese.</title>
        <authorList>
            <consortium name="US DOE Joint Genome Institute (JGI-PGF)"/>
            <person name="Walter F."/>
            <person name="Albersmeier A."/>
            <person name="Kalinowski J."/>
            <person name="Ruckert C."/>
        </authorList>
    </citation>
    <scope>NUCLEOTIDE SEQUENCE</scope>
    <source>
        <strain evidence="2">NBRC 112290</strain>
    </source>
</reference>
<feature type="compositionally biased region" description="Polar residues" evidence="1">
    <location>
        <begin position="1"/>
        <end position="16"/>
    </location>
</feature>
<protein>
    <submittedName>
        <fullName evidence="2">Uncharacterized protein</fullName>
    </submittedName>
</protein>
<sequence length="112" mass="11287">MTSNLAHPGITPTNLLAAQPGLGRSRDTMGVRLIRVLSRIGLVGTPASAALPAVLAAVGPDSRGSALYGPSGPGHLGGAPAEQPVYSRLTVEADAARIWALSQELTGVDLPA</sequence>
<accession>A0AA37XG91</accession>
<evidence type="ECO:0000313" key="3">
    <source>
        <dbReference type="Proteomes" id="UP001157161"/>
    </source>
</evidence>
<proteinExistence type="predicted"/>
<name>A0AA37XG91_9MICO</name>
<gene>
    <name evidence="2" type="ORF">GCM10025875_30050</name>
</gene>
<comment type="caution">
    <text evidence="2">The sequence shown here is derived from an EMBL/GenBank/DDBJ whole genome shotgun (WGS) entry which is preliminary data.</text>
</comment>
<evidence type="ECO:0000313" key="2">
    <source>
        <dbReference type="EMBL" id="GMA33013.1"/>
    </source>
</evidence>